<feature type="domain" description="Major facilitator superfamily (MFS) profile" evidence="7">
    <location>
        <begin position="1"/>
        <end position="246"/>
    </location>
</feature>
<keyword evidence="2 6" id="KW-0812">Transmembrane</keyword>
<feature type="region of interest" description="Disordered" evidence="5">
    <location>
        <begin position="274"/>
        <end position="309"/>
    </location>
</feature>
<dbReference type="InterPro" id="IPR036259">
    <property type="entry name" value="MFS_trans_sf"/>
</dbReference>
<dbReference type="PANTHER" id="PTHR23508">
    <property type="entry name" value="CARBOXYLIC ACID TRANSPORTER PROTEIN HOMOLOG"/>
    <property type="match status" value="1"/>
</dbReference>
<comment type="subcellular location">
    <subcellularLocation>
        <location evidence="1">Membrane</location>
        <topology evidence="1">Multi-pass membrane protein</topology>
    </subcellularLocation>
</comment>
<dbReference type="GO" id="GO:0046943">
    <property type="term" value="F:carboxylic acid transmembrane transporter activity"/>
    <property type="evidence" value="ECO:0007669"/>
    <property type="project" value="TreeGrafter"/>
</dbReference>
<feature type="transmembrane region" description="Helical" evidence="6">
    <location>
        <begin position="128"/>
        <end position="149"/>
    </location>
</feature>
<evidence type="ECO:0000256" key="6">
    <source>
        <dbReference type="SAM" id="Phobius"/>
    </source>
</evidence>
<feature type="transmembrane region" description="Helical" evidence="6">
    <location>
        <begin position="223"/>
        <end position="242"/>
    </location>
</feature>
<evidence type="ECO:0000256" key="4">
    <source>
        <dbReference type="ARBA" id="ARBA00023136"/>
    </source>
</evidence>
<reference evidence="8" key="1">
    <citation type="submission" date="2021-01" db="EMBL/GenBank/DDBJ databases">
        <authorList>
            <person name="Corre E."/>
            <person name="Pelletier E."/>
            <person name="Niang G."/>
            <person name="Scheremetjew M."/>
            <person name="Finn R."/>
            <person name="Kale V."/>
            <person name="Holt S."/>
            <person name="Cochrane G."/>
            <person name="Meng A."/>
            <person name="Brown T."/>
            <person name="Cohen L."/>
        </authorList>
    </citation>
    <scope>NUCLEOTIDE SEQUENCE</scope>
    <source>
        <strain evidence="8">OF101</strain>
    </source>
</reference>
<sequence length="309" mass="33864">MAPRYIWRGIFLFGSILCLLGLILRVCTTKDSKKFIKGSKNPKGTRRKFFSCYWKPLLGTALIWCLFDVVEYGLKQNDNAIFKKNSMEGIDPRLKIRHSILKVLVSRVLVIPSLLFAPWLLTKLCSKWVQLIGFLGCLAANLVLALGFHQLKQYEVIFVGLYILQLSFQSLPGVTTMAIPAQIYPSVVRGTGAAISAACGKVGAVIGSFFFTYLKDAKQINTIFWVVTIQAGAALLLTAVLTPHYNGVTLDLAEGQAIDGKVKEAVRTLYSGPRKACELPDTSDLPDNDELSSEESAGLSSDEVSSSSC</sequence>
<feature type="transmembrane region" description="Helical" evidence="6">
    <location>
        <begin position="6"/>
        <end position="27"/>
    </location>
</feature>
<dbReference type="InterPro" id="IPR005828">
    <property type="entry name" value="MFS_sugar_transport-like"/>
</dbReference>
<dbReference type="AlphaFoldDB" id="A0A7S1WEE9"/>
<feature type="transmembrane region" description="Helical" evidence="6">
    <location>
        <begin position="103"/>
        <end position="122"/>
    </location>
</feature>
<evidence type="ECO:0000256" key="1">
    <source>
        <dbReference type="ARBA" id="ARBA00004141"/>
    </source>
</evidence>
<organism evidence="8">
    <name type="scientific">Alexandrium catenella</name>
    <name type="common">Red tide dinoflagellate</name>
    <name type="synonym">Gonyaulax catenella</name>
    <dbReference type="NCBI Taxonomy" id="2925"/>
    <lineage>
        <taxon>Eukaryota</taxon>
        <taxon>Sar</taxon>
        <taxon>Alveolata</taxon>
        <taxon>Dinophyceae</taxon>
        <taxon>Gonyaulacales</taxon>
        <taxon>Pyrocystaceae</taxon>
        <taxon>Alexandrium</taxon>
    </lineage>
</organism>
<dbReference type="Pfam" id="PF00083">
    <property type="entry name" value="Sugar_tr"/>
    <property type="match status" value="1"/>
</dbReference>
<name>A0A7S1WEE9_ALECA</name>
<keyword evidence="4 6" id="KW-0472">Membrane</keyword>
<dbReference type="GO" id="GO:0005886">
    <property type="term" value="C:plasma membrane"/>
    <property type="evidence" value="ECO:0007669"/>
    <property type="project" value="TreeGrafter"/>
</dbReference>
<proteinExistence type="predicted"/>
<dbReference type="PROSITE" id="PS50850">
    <property type="entry name" value="MFS"/>
    <property type="match status" value="1"/>
</dbReference>
<feature type="compositionally biased region" description="Low complexity" evidence="5">
    <location>
        <begin position="294"/>
        <end position="303"/>
    </location>
</feature>
<evidence type="ECO:0000313" key="8">
    <source>
        <dbReference type="EMBL" id="CAD9163889.1"/>
    </source>
</evidence>
<feature type="compositionally biased region" description="Acidic residues" evidence="5">
    <location>
        <begin position="284"/>
        <end position="293"/>
    </location>
</feature>
<accession>A0A7S1WEE9</accession>
<evidence type="ECO:0000259" key="7">
    <source>
        <dbReference type="PROSITE" id="PS50850"/>
    </source>
</evidence>
<evidence type="ECO:0000256" key="2">
    <source>
        <dbReference type="ARBA" id="ARBA00022692"/>
    </source>
</evidence>
<dbReference type="SUPFAM" id="SSF103473">
    <property type="entry name" value="MFS general substrate transporter"/>
    <property type="match status" value="1"/>
</dbReference>
<keyword evidence="3 6" id="KW-1133">Transmembrane helix</keyword>
<protein>
    <recommendedName>
        <fullName evidence="7">Major facilitator superfamily (MFS) profile domain-containing protein</fullName>
    </recommendedName>
</protein>
<feature type="transmembrane region" description="Helical" evidence="6">
    <location>
        <begin position="191"/>
        <end position="211"/>
    </location>
</feature>
<dbReference type="PANTHER" id="PTHR23508:SF10">
    <property type="entry name" value="CARBOXYLIC ACID TRANSPORTER PROTEIN HOMOLOG"/>
    <property type="match status" value="1"/>
</dbReference>
<feature type="transmembrane region" description="Helical" evidence="6">
    <location>
        <begin position="156"/>
        <end position="179"/>
    </location>
</feature>
<dbReference type="Gene3D" id="1.20.1250.20">
    <property type="entry name" value="MFS general substrate transporter like domains"/>
    <property type="match status" value="1"/>
</dbReference>
<evidence type="ECO:0000256" key="3">
    <source>
        <dbReference type="ARBA" id="ARBA00022989"/>
    </source>
</evidence>
<dbReference type="InterPro" id="IPR020846">
    <property type="entry name" value="MFS_dom"/>
</dbReference>
<evidence type="ECO:0000256" key="5">
    <source>
        <dbReference type="SAM" id="MobiDB-lite"/>
    </source>
</evidence>
<gene>
    <name evidence="8" type="ORF">ACAT0790_LOCUS40655</name>
</gene>
<dbReference type="EMBL" id="HBGE01067814">
    <property type="protein sequence ID" value="CAD9163889.1"/>
    <property type="molecule type" value="Transcribed_RNA"/>
</dbReference>